<feature type="region of interest" description="Disordered" evidence="1">
    <location>
        <begin position="123"/>
        <end position="162"/>
    </location>
</feature>
<evidence type="ECO:0000256" key="1">
    <source>
        <dbReference type="SAM" id="MobiDB-lite"/>
    </source>
</evidence>
<feature type="compositionally biased region" description="Low complexity" evidence="1">
    <location>
        <begin position="307"/>
        <end position="320"/>
    </location>
</feature>
<feature type="compositionally biased region" description="Acidic residues" evidence="1">
    <location>
        <begin position="123"/>
        <end position="140"/>
    </location>
</feature>
<feature type="region of interest" description="Disordered" evidence="1">
    <location>
        <begin position="15"/>
        <end position="42"/>
    </location>
</feature>
<feature type="compositionally biased region" description="Low complexity" evidence="1">
    <location>
        <begin position="181"/>
        <end position="191"/>
    </location>
</feature>
<dbReference type="EMBL" id="JAKJXP020000096">
    <property type="protein sequence ID" value="KAK7746605.1"/>
    <property type="molecule type" value="Genomic_DNA"/>
</dbReference>
<dbReference type="Proteomes" id="UP001320420">
    <property type="component" value="Unassembled WGS sequence"/>
</dbReference>
<feature type="region of interest" description="Disordered" evidence="1">
    <location>
        <begin position="292"/>
        <end position="320"/>
    </location>
</feature>
<feature type="compositionally biased region" description="Polar residues" evidence="1">
    <location>
        <begin position="227"/>
        <end position="241"/>
    </location>
</feature>
<feature type="region of interest" description="Disordered" evidence="1">
    <location>
        <begin position="365"/>
        <end position="407"/>
    </location>
</feature>
<feature type="compositionally biased region" description="Polar residues" evidence="1">
    <location>
        <begin position="141"/>
        <end position="153"/>
    </location>
</feature>
<dbReference type="AlphaFoldDB" id="A0AAN9UHJ2"/>
<feature type="compositionally biased region" description="Basic and acidic residues" evidence="1">
    <location>
        <begin position="15"/>
        <end position="25"/>
    </location>
</feature>
<organism evidence="2 3">
    <name type="scientific">Diatrype stigma</name>
    <dbReference type="NCBI Taxonomy" id="117547"/>
    <lineage>
        <taxon>Eukaryota</taxon>
        <taxon>Fungi</taxon>
        <taxon>Dikarya</taxon>
        <taxon>Ascomycota</taxon>
        <taxon>Pezizomycotina</taxon>
        <taxon>Sordariomycetes</taxon>
        <taxon>Xylariomycetidae</taxon>
        <taxon>Xylariales</taxon>
        <taxon>Diatrypaceae</taxon>
        <taxon>Diatrype</taxon>
    </lineage>
</organism>
<reference evidence="2 3" key="1">
    <citation type="submission" date="2024-02" db="EMBL/GenBank/DDBJ databases">
        <title>De novo assembly and annotation of 12 fungi associated with fruit tree decline syndrome in Ontario, Canada.</title>
        <authorList>
            <person name="Sulman M."/>
            <person name="Ellouze W."/>
            <person name="Ilyukhin E."/>
        </authorList>
    </citation>
    <scope>NUCLEOTIDE SEQUENCE [LARGE SCALE GENOMIC DNA]</scope>
    <source>
        <strain evidence="2 3">M11/M66-122</strain>
    </source>
</reference>
<evidence type="ECO:0000313" key="2">
    <source>
        <dbReference type="EMBL" id="KAK7746605.1"/>
    </source>
</evidence>
<feature type="compositionally biased region" description="Low complexity" evidence="1">
    <location>
        <begin position="199"/>
        <end position="209"/>
    </location>
</feature>
<comment type="caution">
    <text evidence="2">The sequence shown here is derived from an EMBL/GenBank/DDBJ whole genome shotgun (WGS) entry which is preliminary data.</text>
</comment>
<sequence length="407" mass="43976">MSLAKEPFLKAAEHNVEKVESKDKLSVQSRESARNSYASQTYDDDSLLAELADMNQHIVEEATVMETKDAVKAQEVTIDPPPPALPERSALRASRLLDSLKLNSIESARQSLTTSHDMYLSSEEDASSFGDDISDYDFESGSESSTEEPAQSPTRRKSREDTARAVSVIFVGKPCIVNLSGSRGSSSPDLSDSSHRRSILQQRRSISLGSGTGPGSATGSLERPSHLTRQNSISSVASQKNKPAFLNTDPFADRHYSIDSTAEQQEETAVPRTPRNPTAVLQRFSKSLILSRKRSRQNLRAGVSRESFATTGPASPSTTSLTIDTNVASANSQVFEPQSAATMPAQSPATYTDIMRSRRGSLASNIFTNASATPPPPSPAPTARKSILGGLNISRRRSLKTKSAYLP</sequence>
<feature type="compositionally biased region" description="Polar residues" evidence="1">
    <location>
        <begin position="26"/>
        <end position="41"/>
    </location>
</feature>
<proteinExistence type="predicted"/>
<protein>
    <submittedName>
        <fullName evidence="2">Uncharacterized protein</fullName>
    </submittedName>
</protein>
<keyword evidence="3" id="KW-1185">Reference proteome</keyword>
<feature type="region of interest" description="Disordered" evidence="1">
    <location>
        <begin position="181"/>
        <end position="251"/>
    </location>
</feature>
<name>A0AAN9UHJ2_9PEZI</name>
<gene>
    <name evidence="2" type="ORF">SLS62_009326</name>
</gene>
<evidence type="ECO:0000313" key="3">
    <source>
        <dbReference type="Proteomes" id="UP001320420"/>
    </source>
</evidence>
<accession>A0AAN9UHJ2</accession>